<evidence type="ECO:0000256" key="2">
    <source>
        <dbReference type="SAM" id="Coils"/>
    </source>
</evidence>
<dbReference type="eggNOG" id="COG1842">
    <property type="taxonomic scope" value="Bacteria"/>
</dbReference>
<comment type="similarity">
    <text evidence="1">Belongs to the PspA/Vipp/IM30 family.</text>
</comment>
<dbReference type="PIR" id="C96938">
    <property type="entry name" value="C96938"/>
</dbReference>
<dbReference type="Pfam" id="PF04012">
    <property type="entry name" value="PspA_IM30"/>
    <property type="match status" value="1"/>
</dbReference>
<evidence type="ECO:0000256" key="1">
    <source>
        <dbReference type="ARBA" id="ARBA00043985"/>
    </source>
</evidence>
<dbReference type="Proteomes" id="UP000000814">
    <property type="component" value="Chromosome"/>
</dbReference>
<name>Q97M85_CLOAB</name>
<keyword evidence="2" id="KW-0175">Coiled coil</keyword>
<dbReference type="HOGENOM" id="CLU_056466_3_3_9"/>
<proteinExistence type="inferred from homology"/>
<dbReference type="PANTHER" id="PTHR31088:SF6">
    <property type="entry name" value="PHAGE SHOCK PROTEIN A"/>
    <property type="match status" value="1"/>
</dbReference>
<keyword evidence="4" id="KW-1185">Reference proteome</keyword>
<accession>Q97M85</accession>
<dbReference type="KEGG" id="cac:CA_C0313"/>
<dbReference type="PANTHER" id="PTHR31088">
    <property type="entry name" value="MEMBRANE-ASSOCIATED PROTEIN VIPP1, CHLOROPLASTIC"/>
    <property type="match status" value="1"/>
</dbReference>
<feature type="coiled-coil region" evidence="2">
    <location>
        <begin position="19"/>
        <end position="142"/>
    </location>
</feature>
<evidence type="ECO:0000313" key="3">
    <source>
        <dbReference type="EMBL" id="AAK78294.1"/>
    </source>
</evidence>
<dbReference type="EMBL" id="AE001437">
    <property type="protein sequence ID" value="AAK78294.1"/>
    <property type="molecule type" value="Genomic_DNA"/>
</dbReference>
<organism evidence="3 4">
    <name type="scientific">Clostridium acetobutylicum (strain ATCC 824 / DSM 792 / JCM 1419 / IAM 19013 / LMG 5710 / NBRC 13948 / NRRL B-527 / VKM B-1787 / 2291 / W)</name>
    <dbReference type="NCBI Taxonomy" id="272562"/>
    <lineage>
        <taxon>Bacteria</taxon>
        <taxon>Bacillati</taxon>
        <taxon>Bacillota</taxon>
        <taxon>Clostridia</taxon>
        <taxon>Eubacteriales</taxon>
        <taxon>Clostridiaceae</taxon>
        <taxon>Clostridium</taxon>
    </lineage>
</organism>
<dbReference type="RefSeq" id="WP_010963636.1">
    <property type="nucleotide sequence ID" value="NC_003030.1"/>
</dbReference>
<evidence type="ECO:0000313" key="4">
    <source>
        <dbReference type="Proteomes" id="UP000000814"/>
    </source>
</evidence>
<dbReference type="AlphaFoldDB" id="Q97M85"/>
<gene>
    <name evidence="3" type="ordered locus">CA_C0313</name>
</gene>
<protein>
    <submittedName>
        <fullName evidence="3">Phage shock protein A</fullName>
    </submittedName>
</protein>
<dbReference type="InterPro" id="IPR007157">
    <property type="entry name" value="PspA_VIPP1"/>
</dbReference>
<dbReference type="GeneID" id="44996825"/>
<reference evidence="3 4" key="1">
    <citation type="journal article" date="2001" name="J. Bacteriol.">
        <title>Genome sequence and comparative analysis of the solvent-producing bacterium Clostridium acetobutylicum.</title>
        <authorList>
            <person name="Nolling J."/>
            <person name="Breton G."/>
            <person name="Omelchenko M.V."/>
            <person name="Makarova K.S."/>
            <person name="Zeng Q."/>
            <person name="Gibson R."/>
            <person name="Lee H.M."/>
            <person name="Dubois J."/>
            <person name="Qiu D."/>
            <person name="Hitti J."/>
            <person name="Wolf Y.I."/>
            <person name="Tatusov R.L."/>
            <person name="Sabathe F."/>
            <person name="Doucette-Stamm L."/>
            <person name="Soucaille P."/>
            <person name="Daly M.J."/>
            <person name="Bennett G.N."/>
            <person name="Koonin E.V."/>
            <person name="Smith D.R."/>
        </authorList>
    </citation>
    <scope>NUCLEOTIDE SEQUENCE [LARGE SCALE GENOMIC DNA]</scope>
    <source>
        <strain evidence="4">ATCC 824 / DSM 792 / JCM 1419 / LMG 5710 / VKM B-1787</strain>
    </source>
</reference>
<sequence length="218" mass="24979">MGIFKRVSNMVKAKVNNTLDEMENPIELLDQKIRDMEESLNKAKISSAQILGNAHEIEKKLQKARLESEDYDSKVKLAVKNGNDDLAKRALERKLDADKRCESLQKSYEDASQKSKVIKDKLRTLEEEIEKTRAYRDEAAARFNNAEATKKVNEVLSNVDTGSNSINLDDIERKIERKEAMAEGLGDLRNEDSLEKEFEKLNETNLDDELAKYKNNIK</sequence>
<dbReference type="STRING" id="272562.CA_C0313"/>
<dbReference type="PATRIC" id="fig|272562.8.peg.503"/>
<dbReference type="OrthoDB" id="9779630at2"/>